<dbReference type="EMBL" id="CP003362">
    <property type="protein sequence ID" value="AGB48791.1"/>
    <property type="molecule type" value="Genomic_DNA"/>
</dbReference>
<dbReference type="PANTHER" id="PTHR42734:SF17">
    <property type="entry name" value="METAL TRANSPORT SYSTEM ATP-BINDING PROTEIN TM_0124-RELATED"/>
    <property type="match status" value="1"/>
</dbReference>
<evidence type="ECO:0000313" key="7">
    <source>
        <dbReference type="Proteomes" id="UP000010866"/>
    </source>
</evidence>
<keyword evidence="3" id="KW-0547">Nucleotide-binding</keyword>
<dbReference type="InterPro" id="IPR003439">
    <property type="entry name" value="ABC_transporter-like_ATP-bd"/>
</dbReference>
<evidence type="ECO:0000256" key="4">
    <source>
        <dbReference type="ARBA" id="ARBA00022840"/>
    </source>
</evidence>
<evidence type="ECO:0000256" key="2">
    <source>
        <dbReference type="ARBA" id="ARBA00022448"/>
    </source>
</evidence>
<evidence type="ECO:0000256" key="1">
    <source>
        <dbReference type="ARBA" id="ARBA00005417"/>
    </source>
</evidence>
<comment type="similarity">
    <text evidence="1">Belongs to the ABC transporter superfamily.</text>
</comment>
<evidence type="ECO:0000313" key="6">
    <source>
        <dbReference type="EMBL" id="AGB48791.1"/>
    </source>
</evidence>
<keyword evidence="2" id="KW-0813">Transport</keyword>
<dbReference type="PROSITE" id="PS50893">
    <property type="entry name" value="ABC_TRANSPORTER_2"/>
    <property type="match status" value="1"/>
</dbReference>
<dbReference type="InterPro" id="IPR050153">
    <property type="entry name" value="Metal_Ion_Import_ABC"/>
</dbReference>
<dbReference type="SUPFAM" id="SSF52540">
    <property type="entry name" value="P-loop containing nucleoside triphosphate hydrolases"/>
    <property type="match status" value="1"/>
</dbReference>
<dbReference type="Gene3D" id="3.40.50.300">
    <property type="entry name" value="P-loop containing nucleotide triphosphate hydrolases"/>
    <property type="match status" value="1"/>
</dbReference>
<evidence type="ECO:0000256" key="3">
    <source>
        <dbReference type="ARBA" id="ARBA00022741"/>
    </source>
</evidence>
<evidence type="ECO:0000259" key="5">
    <source>
        <dbReference type="PROSITE" id="PS50893"/>
    </source>
</evidence>
<dbReference type="PANTHER" id="PTHR42734">
    <property type="entry name" value="METAL TRANSPORT SYSTEM ATP-BINDING PROTEIN TM_0124-RELATED"/>
    <property type="match status" value="1"/>
</dbReference>
<dbReference type="SMART" id="SM00382">
    <property type="entry name" value="AAA"/>
    <property type="match status" value="1"/>
</dbReference>
<dbReference type="HOGENOM" id="CLU_000604_1_11_2"/>
<feature type="domain" description="ABC transporter" evidence="5">
    <location>
        <begin position="16"/>
        <end position="257"/>
    </location>
</feature>
<dbReference type="AlphaFoldDB" id="L0KUL5"/>
<dbReference type="GO" id="GO:0005524">
    <property type="term" value="F:ATP binding"/>
    <property type="evidence" value="ECO:0007669"/>
    <property type="project" value="UniProtKB-KW"/>
</dbReference>
<dbReference type="InterPro" id="IPR027417">
    <property type="entry name" value="P-loop_NTPase"/>
</dbReference>
<dbReference type="KEGG" id="mhz:Metho_0524"/>
<dbReference type="Proteomes" id="UP000010866">
    <property type="component" value="Chromosome"/>
</dbReference>
<organism evidence="6 7">
    <name type="scientific">Methanomethylovorans hollandica (strain DSM 15978 / NBRC 107637 / DMS1)</name>
    <dbReference type="NCBI Taxonomy" id="867904"/>
    <lineage>
        <taxon>Archaea</taxon>
        <taxon>Methanobacteriati</taxon>
        <taxon>Methanobacteriota</taxon>
        <taxon>Stenosarchaea group</taxon>
        <taxon>Methanomicrobia</taxon>
        <taxon>Methanosarcinales</taxon>
        <taxon>Methanosarcinaceae</taxon>
        <taxon>Methanomethylovorans</taxon>
    </lineage>
</organism>
<dbReference type="STRING" id="867904.Metho_0524"/>
<reference evidence="7" key="1">
    <citation type="submission" date="2012-02" db="EMBL/GenBank/DDBJ databases">
        <title>Complete sequence of chromosome of Methanomethylovorans hollandica DSM 15978.</title>
        <authorList>
            <person name="Lucas S."/>
            <person name="Copeland A."/>
            <person name="Lapidus A."/>
            <person name="Glavina del Rio T."/>
            <person name="Dalin E."/>
            <person name="Tice H."/>
            <person name="Bruce D."/>
            <person name="Goodwin L."/>
            <person name="Pitluck S."/>
            <person name="Peters L."/>
            <person name="Mikhailova N."/>
            <person name="Held B."/>
            <person name="Kyrpides N."/>
            <person name="Mavromatis K."/>
            <person name="Ivanova N."/>
            <person name="Brettin T."/>
            <person name="Detter J.C."/>
            <person name="Han C."/>
            <person name="Larimer F."/>
            <person name="Land M."/>
            <person name="Hauser L."/>
            <person name="Markowitz V."/>
            <person name="Cheng J.-F."/>
            <person name="Hugenholtz P."/>
            <person name="Woyke T."/>
            <person name="Wu D."/>
            <person name="Spring S."/>
            <person name="Schroeder M."/>
            <person name="Brambilla E."/>
            <person name="Klenk H.-P."/>
            <person name="Eisen J.A."/>
        </authorList>
    </citation>
    <scope>NUCLEOTIDE SEQUENCE [LARGE SCALE GENOMIC DNA]</scope>
    <source>
        <strain evidence="7">DSM 15978 / NBRC 107637 / DMS1</strain>
    </source>
</reference>
<keyword evidence="7" id="KW-1185">Reference proteome</keyword>
<dbReference type="Pfam" id="PF00005">
    <property type="entry name" value="ABC_tran"/>
    <property type="match status" value="1"/>
</dbReference>
<gene>
    <name evidence="6" type="ordered locus">Metho_0524</name>
</gene>
<protein>
    <submittedName>
        <fullName evidence="6">ABC-type molybdenum transport system, ATPase component/photorepair protein PhrA</fullName>
    </submittedName>
</protein>
<accession>L0KUL5</accession>
<dbReference type="InterPro" id="IPR003593">
    <property type="entry name" value="AAA+_ATPase"/>
</dbReference>
<name>L0KUL5_METHD</name>
<dbReference type="OrthoDB" id="10909at2157"/>
<proteinExistence type="inferred from homology"/>
<sequence>MQDISIRSENHPQPLIDFRNVTVARDGRKILDSVSLQIDVGENVAIIGPNGSGKSSLIKTITREYRPLANSSGLVCRIMGEERWDVFDLQRSLGIVSGDLQQEYTRDICGYEAVLSGFFSSIGVYRNHHITYEMRCIVKAVMDLLEVSHLQHKIISHMSTGEARRILIARALVHDPLALVLDEPANSLDLHSLHRFREVMRRIAVAGKSIILVTHNLQDIIPEIERVILFRDGRTFMDGPKEQILTSSNLSILFGLPVEVQSADGYYRAWC</sequence>
<dbReference type="GO" id="GO:0016887">
    <property type="term" value="F:ATP hydrolysis activity"/>
    <property type="evidence" value="ECO:0007669"/>
    <property type="project" value="InterPro"/>
</dbReference>
<keyword evidence="4" id="KW-0067">ATP-binding</keyword>